<evidence type="ECO:0000256" key="4">
    <source>
        <dbReference type="ARBA" id="ARBA00022989"/>
    </source>
</evidence>
<dbReference type="InterPro" id="IPR023494">
    <property type="entry name" value="Cyt_c_bgen_Ccs1/CcsB/ResB"/>
</dbReference>
<dbReference type="GO" id="GO:0017004">
    <property type="term" value="P:cytochrome complex assembly"/>
    <property type="evidence" value="ECO:0007669"/>
    <property type="project" value="UniProtKB-KW"/>
</dbReference>
<feature type="domain" description="ResB-like" evidence="7">
    <location>
        <begin position="73"/>
        <end position="426"/>
    </location>
</feature>
<dbReference type="PANTHER" id="PTHR31566">
    <property type="entry name" value="CYTOCHROME C BIOGENESIS PROTEIN CCS1, CHLOROPLASTIC"/>
    <property type="match status" value="1"/>
</dbReference>
<dbReference type="Proteomes" id="UP000679779">
    <property type="component" value="Unassembled WGS sequence"/>
</dbReference>
<dbReference type="Pfam" id="PF05140">
    <property type="entry name" value="ResB"/>
    <property type="match status" value="2"/>
</dbReference>
<sequence length="563" mass="64659">MLQKVVGFQNTKCECGHQNPVGTVLCESCGRPLDEDDLKSKEVLEMRYDGMARRSQRANPNFIDRIWNFFASVKIAVYMIILTLLGSMLGTIFPQENTFLNIDPSTYYKETYGTWGLVYYKLGLTHTYESWWFILLLVMIGASLVICSLDRVLPLYRALSKQQILKHMQFLTRQRVVYQGKIEGDAEAWVKQVAAPMKKKGYRVHTDGNALLAEKHRFSRWGPYVIHIGLIIFLLAVLARGLPGLKMDQHLSFPEGEIKPIPDTSYYLKNEKFTVEFYTEEDMPKEFRNQGKVLPKLFNTEATLYRCTANCDDPTKEPKLEVVAKHNIQVNDPMDYKGLKIYQFDYDLTPILRSVNPTLVDAKTGKELGKFKLDIKNPQRTYTVGDYSLELKEKYNDFGLDENGRPVTKTPNPNAPAFLFLIKGPNLPASGMQYIYFPKQIDKERFQQDAINDKMNGGHTPLMLDVKGMENVDFSMSTTYLNVRVDKVMPFIWIGAAIVMIGLVLGFYWQHRRIWLRIDNGMLTLGAHTNKNWFGIRREISAILKKMNLDVDEKSLDNGGKEA</sequence>
<keyword evidence="3" id="KW-0201">Cytochrome c-type biogenesis</keyword>
<reference evidence="8" key="1">
    <citation type="submission" date="2021-03" db="EMBL/GenBank/DDBJ databases">
        <title>Antimicrobial resistance genes in bacteria isolated from Japanese honey, and their potential for conferring macrolide and lincosamide resistance in the American foulbrood pathogen Paenibacillus larvae.</title>
        <authorList>
            <person name="Okamoto M."/>
            <person name="Kumagai M."/>
            <person name="Kanamori H."/>
            <person name="Takamatsu D."/>
        </authorList>
    </citation>
    <scope>NUCLEOTIDE SEQUENCE</scope>
    <source>
        <strain evidence="8">J2TS6</strain>
    </source>
</reference>
<keyword evidence="9" id="KW-1185">Reference proteome</keyword>
<feature type="transmembrane region" description="Helical" evidence="6">
    <location>
        <begin position="75"/>
        <end position="93"/>
    </location>
</feature>
<feature type="transmembrane region" description="Helical" evidence="6">
    <location>
        <begin position="491"/>
        <end position="509"/>
    </location>
</feature>
<comment type="caution">
    <text evidence="8">The sequence shown here is derived from an EMBL/GenBank/DDBJ whole genome shotgun (WGS) entry which is preliminary data.</text>
</comment>
<dbReference type="RefSeq" id="WP_160041202.1">
    <property type="nucleotide sequence ID" value="NZ_BORQ01000002.1"/>
</dbReference>
<evidence type="ECO:0000256" key="3">
    <source>
        <dbReference type="ARBA" id="ARBA00022748"/>
    </source>
</evidence>
<evidence type="ECO:0000256" key="6">
    <source>
        <dbReference type="SAM" id="Phobius"/>
    </source>
</evidence>
<dbReference type="AlphaFoldDB" id="A0A919XDQ6"/>
<proteinExistence type="predicted"/>
<dbReference type="InterPro" id="IPR007816">
    <property type="entry name" value="ResB-like_domain"/>
</dbReference>
<keyword evidence="5 6" id="KW-0472">Membrane</keyword>
<evidence type="ECO:0000259" key="7">
    <source>
        <dbReference type="Pfam" id="PF05140"/>
    </source>
</evidence>
<comment type="subcellular location">
    <subcellularLocation>
        <location evidence="1">Membrane</location>
        <topology evidence="1">Multi-pass membrane protein</topology>
    </subcellularLocation>
</comment>
<dbReference type="GO" id="GO:0016020">
    <property type="term" value="C:membrane"/>
    <property type="evidence" value="ECO:0007669"/>
    <property type="project" value="UniProtKB-SubCell"/>
</dbReference>
<gene>
    <name evidence="8" type="primary">resB</name>
    <name evidence="8" type="ORF">J2TS6_19720</name>
</gene>
<dbReference type="EMBL" id="BORQ01000002">
    <property type="protein sequence ID" value="GIO30831.1"/>
    <property type="molecule type" value="Genomic_DNA"/>
</dbReference>
<evidence type="ECO:0000313" key="8">
    <source>
        <dbReference type="EMBL" id="GIO30831.1"/>
    </source>
</evidence>
<evidence type="ECO:0000256" key="1">
    <source>
        <dbReference type="ARBA" id="ARBA00004141"/>
    </source>
</evidence>
<name>A0A919XDQ6_9BACL</name>
<feature type="domain" description="ResB-like" evidence="7">
    <location>
        <begin position="440"/>
        <end position="540"/>
    </location>
</feature>
<feature type="transmembrane region" description="Helical" evidence="6">
    <location>
        <begin position="224"/>
        <end position="242"/>
    </location>
</feature>
<evidence type="ECO:0000256" key="2">
    <source>
        <dbReference type="ARBA" id="ARBA00022692"/>
    </source>
</evidence>
<organism evidence="8 9">
    <name type="scientific">Paenibacillus albilobatus</name>
    <dbReference type="NCBI Taxonomy" id="2716884"/>
    <lineage>
        <taxon>Bacteria</taxon>
        <taxon>Bacillati</taxon>
        <taxon>Bacillota</taxon>
        <taxon>Bacilli</taxon>
        <taxon>Bacillales</taxon>
        <taxon>Paenibacillaceae</taxon>
        <taxon>Paenibacillus</taxon>
    </lineage>
</organism>
<dbReference type="PANTHER" id="PTHR31566:SF0">
    <property type="entry name" value="CYTOCHROME C BIOGENESIS PROTEIN CCS1, CHLOROPLASTIC"/>
    <property type="match status" value="1"/>
</dbReference>
<evidence type="ECO:0000313" key="9">
    <source>
        <dbReference type="Proteomes" id="UP000679779"/>
    </source>
</evidence>
<protein>
    <submittedName>
        <fullName evidence="8">Cytochrome c biogenesis protein ResB</fullName>
    </submittedName>
</protein>
<accession>A0A919XDQ6</accession>
<keyword evidence="4 6" id="KW-1133">Transmembrane helix</keyword>
<keyword evidence="2 6" id="KW-0812">Transmembrane</keyword>
<feature type="transmembrane region" description="Helical" evidence="6">
    <location>
        <begin position="131"/>
        <end position="153"/>
    </location>
</feature>
<evidence type="ECO:0000256" key="5">
    <source>
        <dbReference type="ARBA" id="ARBA00023136"/>
    </source>
</evidence>